<name>A0A9W8YJL4_9PLEO</name>
<dbReference type="EMBL" id="JAPEUY010000001">
    <property type="protein sequence ID" value="KAJ4377477.1"/>
    <property type="molecule type" value="Genomic_DNA"/>
</dbReference>
<evidence type="ECO:0000256" key="1">
    <source>
        <dbReference type="ARBA" id="ARBA00010088"/>
    </source>
</evidence>
<sequence length="579" mass="62599">MINIPKRLGKVVRKAHRLVRITYAIPFSDSSKAGLSYPTDSPQTNTTSLNWTPCDLDFPPSQQAVIDANGVPIYCATLEVPLDYSNADNKETIQLQLLKIKATNEPSKGSVIFNPGGPGASGVEEVSQKGILYRDVFGGNFDVVGFDARGTGRTMPFACIPSNSTSSTLSRRATNFTIPQADAYSILTSKAWDDAGVFVETCANTEGNADIAQYLSTAFVARDMLNIVDALNEDGLLRFWGRSYSTVLGQTFAAMFPDRVGRILLDSVVRFDDYHSGQWLTANRDTEVALVNFFRECVGAGPEACPLANLTGPSTTPESLHQELGKAFQQLLDEPVILPDSYTPLSQPWWQPGGITLYQELKYWLLVNLYQPAQFPTVYALVDGALKGNGQSVLETLTTTPPSDNATTPEIPWHLGVNAFHGIACSDSPLRADAPEDMYALLRAQAAQGSWSDVFGPQTWACAQWKFDAAERFTGPFTAINTSFPLLMANGAHDPIAPLSGAWETSTNFPGSRLVTHNGHGHGVMNHPSNCTIKAIHDYFNDGTLPEVGTVCEPNQPAYEIALEAAAAASGNNTTEASS</sequence>
<feature type="domain" description="Peptidase S33 tripeptidyl aminopeptidase-like C-terminal" evidence="4">
    <location>
        <begin position="451"/>
        <end position="552"/>
    </location>
</feature>
<dbReference type="Pfam" id="PF00561">
    <property type="entry name" value="Abhydrolase_1"/>
    <property type="match status" value="1"/>
</dbReference>
<comment type="similarity">
    <text evidence="1">Belongs to the peptidase S33 family.</text>
</comment>
<proteinExistence type="inferred from homology"/>
<protein>
    <recommendedName>
        <fullName evidence="7">Peptidase S33 tripeptidyl aminopeptidase-like C-terminal domain-containing protein</fullName>
    </recommendedName>
</protein>
<feature type="domain" description="AB hydrolase-1" evidence="3">
    <location>
        <begin position="111"/>
        <end position="294"/>
    </location>
</feature>
<dbReference type="InterPro" id="IPR000073">
    <property type="entry name" value="AB_hydrolase_1"/>
</dbReference>
<accession>A0A9W8YJL4</accession>
<comment type="caution">
    <text evidence="5">The sequence shown here is derived from an EMBL/GenBank/DDBJ whole genome shotgun (WGS) entry which is preliminary data.</text>
</comment>
<dbReference type="GO" id="GO:0016787">
    <property type="term" value="F:hydrolase activity"/>
    <property type="evidence" value="ECO:0007669"/>
    <property type="project" value="UniProtKB-KW"/>
</dbReference>
<dbReference type="InterPro" id="IPR029058">
    <property type="entry name" value="AB_hydrolase_fold"/>
</dbReference>
<dbReference type="Gene3D" id="3.40.50.1820">
    <property type="entry name" value="alpha/beta hydrolase"/>
    <property type="match status" value="1"/>
</dbReference>
<dbReference type="SUPFAM" id="SSF53474">
    <property type="entry name" value="alpha/beta-Hydrolases"/>
    <property type="match status" value="1"/>
</dbReference>
<evidence type="ECO:0000256" key="2">
    <source>
        <dbReference type="ARBA" id="ARBA00022801"/>
    </source>
</evidence>
<dbReference type="Pfam" id="PF08386">
    <property type="entry name" value="Abhydrolase_4"/>
    <property type="match status" value="1"/>
</dbReference>
<dbReference type="InterPro" id="IPR051601">
    <property type="entry name" value="Serine_prot/Carboxylest_S33"/>
</dbReference>
<dbReference type="AlphaFoldDB" id="A0A9W8YJL4"/>
<organism evidence="5 6">
    <name type="scientific">Neocucurbitaria cava</name>
    <dbReference type="NCBI Taxonomy" id="798079"/>
    <lineage>
        <taxon>Eukaryota</taxon>
        <taxon>Fungi</taxon>
        <taxon>Dikarya</taxon>
        <taxon>Ascomycota</taxon>
        <taxon>Pezizomycotina</taxon>
        <taxon>Dothideomycetes</taxon>
        <taxon>Pleosporomycetidae</taxon>
        <taxon>Pleosporales</taxon>
        <taxon>Pleosporineae</taxon>
        <taxon>Cucurbitariaceae</taxon>
        <taxon>Neocucurbitaria</taxon>
    </lineage>
</organism>
<gene>
    <name evidence="5" type="ORF">N0V83_000302</name>
</gene>
<evidence type="ECO:0000259" key="4">
    <source>
        <dbReference type="Pfam" id="PF08386"/>
    </source>
</evidence>
<keyword evidence="2" id="KW-0378">Hydrolase</keyword>
<reference evidence="5" key="1">
    <citation type="submission" date="2022-10" db="EMBL/GenBank/DDBJ databases">
        <title>Tapping the CABI collections for fungal endophytes: first genome assemblies for Collariella, Neodidymelliopsis, Ascochyta clinopodiicola, Didymella pomorum, Didymosphaeria variabile, Neocosmospora piperis and Neocucurbitaria cava.</title>
        <authorList>
            <person name="Hill R."/>
        </authorList>
    </citation>
    <scope>NUCLEOTIDE SEQUENCE</scope>
    <source>
        <strain evidence="5">IMI 356814</strain>
    </source>
</reference>
<evidence type="ECO:0000313" key="5">
    <source>
        <dbReference type="EMBL" id="KAJ4377477.1"/>
    </source>
</evidence>
<evidence type="ECO:0008006" key="7">
    <source>
        <dbReference type="Google" id="ProtNLM"/>
    </source>
</evidence>
<dbReference type="Proteomes" id="UP001140560">
    <property type="component" value="Unassembled WGS sequence"/>
</dbReference>
<keyword evidence="6" id="KW-1185">Reference proteome</keyword>
<dbReference type="InterPro" id="IPR013595">
    <property type="entry name" value="Pept_S33_TAP-like_C"/>
</dbReference>
<dbReference type="PANTHER" id="PTHR43248:SF25">
    <property type="entry name" value="AB HYDROLASE-1 DOMAIN-CONTAINING PROTEIN-RELATED"/>
    <property type="match status" value="1"/>
</dbReference>
<evidence type="ECO:0000313" key="6">
    <source>
        <dbReference type="Proteomes" id="UP001140560"/>
    </source>
</evidence>
<dbReference type="PANTHER" id="PTHR43248">
    <property type="entry name" value="2-SUCCINYL-6-HYDROXY-2,4-CYCLOHEXADIENE-1-CARBOXYLATE SYNTHASE"/>
    <property type="match status" value="1"/>
</dbReference>
<evidence type="ECO:0000259" key="3">
    <source>
        <dbReference type="Pfam" id="PF00561"/>
    </source>
</evidence>
<dbReference type="OrthoDB" id="425534at2759"/>